<sequence length="326" mass="35095">MAANRGLPVAEATESLSASGDSAPLRMSVVDVLGSPGPSPVDPLANRPDPSNPADLPGHGPSRLGPTSPLQPTQADGDDGLMTPSDHGRGDAVLQKKEHDDEVVADDDDDAASPSRLNKGKAPETTYVLSTSEQSPETRSYEETLDSLRQARDPTATMESEYYGDSVDLIETATNEEDSESSSQSTQSDSRDASYPSSLFEEAQDQDSAATTSGSADQSMSWKQKQKQKANPVSETESLSEALDGEKPFQPLSLGDPGWEKSAGRPPQKLPVRFRDAVGRNFLFPWEKAKTWLVSNKPLLCSFGGLTLQDGHGMLFLMVYLHNNRE</sequence>
<dbReference type="EMBL" id="JAPDGR010002911">
    <property type="protein sequence ID" value="KAJ2973618.1"/>
    <property type="molecule type" value="Genomic_DNA"/>
</dbReference>
<evidence type="ECO:0000313" key="1">
    <source>
        <dbReference type="EMBL" id="KAJ2973618.1"/>
    </source>
</evidence>
<name>A0ACC1N3Q4_9PEZI</name>
<gene>
    <name evidence="1" type="ORF">NUW58_g8892</name>
</gene>
<dbReference type="Proteomes" id="UP001143856">
    <property type="component" value="Unassembled WGS sequence"/>
</dbReference>
<keyword evidence="2" id="KW-1185">Reference proteome</keyword>
<evidence type="ECO:0000313" key="2">
    <source>
        <dbReference type="Proteomes" id="UP001143856"/>
    </source>
</evidence>
<comment type="caution">
    <text evidence="1">The sequence shown here is derived from an EMBL/GenBank/DDBJ whole genome shotgun (WGS) entry which is preliminary data.</text>
</comment>
<accession>A0ACC1N3Q4</accession>
<proteinExistence type="predicted"/>
<organism evidence="1 2">
    <name type="scientific">Xylaria curta</name>
    <dbReference type="NCBI Taxonomy" id="42375"/>
    <lineage>
        <taxon>Eukaryota</taxon>
        <taxon>Fungi</taxon>
        <taxon>Dikarya</taxon>
        <taxon>Ascomycota</taxon>
        <taxon>Pezizomycotina</taxon>
        <taxon>Sordariomycetes</taxon>
        <taxon>Xylariomycetidae</taxon>
        <taxon>Xylariales</taxon>
        <taxon>Xylariaceae</taxon>
        <taxon>Xylaria</taxon>
    </lineage>
</organism>
<protein>
    <submittedName>
        <fullName evidence="1">Uncharacterized protein</fullName>
    </submittedName>
</protein>
<reference evidence="1" key="1">
    <citation type="submission" date="2022-10" db="EMBL/GenBank/DDBJ databases">
        <title>Genome Sequence of Xylaria curta.</title>
        <authorList>
            <person name="Buettner E."/>
        </authorList>
    </citation>
    <scope>NUCLEOTIDE SEQUENCE</scope>
    <source>
        <strain evidence="1">Babe10</strain>
    </source>
</reference>